<comment type="caution">
    <text evidence="3">The sequence shown here is derived from an EMBL/GenBank/DDBJ whole genome shotgun (WGS) entry which is preliminary data.</text>
</comment>
<reference evidence="3" key="1">
    <citation type="submission" date="2020-11" db="EMBL/GenBank/DDBJ databases">
        <authorList>
            <person name="Whiteford S."/>
        </authorList>
    </citation>
    <scope>NUCLEOTIDE SEQUENCE</scope>
</reference>
<feature type="compositionally biased region" description="Basic residues" evidence="1">
    <location>
        <begin position="610"/>
        <end position="622"/>
    </location>
</feature>
<evidence type="ECO:0000259" key="2">
    <source>
        <dbReference type="Pfam" id="PF16012"/>
    </source>
</evidence>
<feature type="region of interest" description="Disordered" evidence="1">
    <location>
        <begin position="1003"/>
        <end position="1026"/>
    </location>
</feature>
<evidence type="ECO:0000313" key="3">
    <source>
        <dbReference type="EMBL" id="CAG9116191.1"/>
    </source>
</evidence>
<feature type="compositionally biased region" description="Low complexity" evidence="1">
    <location>
        <begin position="435"/>
        <end position="447"/>
    </location>
</feature>
<evidence type="ECO:0000256" key="1">
    <source>
        <dbReference type="SAM" id="MobiDB-lite"/>
    </source>
</evidence>
<feature type="compositionally biased region" description="Basic and acidic residues" evidence="1">
    <location>
        <begin position="646"/>
        <end position="787"/>
    </location>
</feature>
<gene>
    <name evidence="3" type="ORF">PLXY2_LOCUS5932</name>
</gene>
<proteinExistence type="predicted"/>
<feature type="region of interest" description="Disordered" evidence="1">
    <location>
        <begin position="80"/>
        <end position="219"/>
    </location>
</feature>
<feature type="compositionally biased region" description="Polar residues" evidence="1">
    <location>
        <begin position="1006"/>
        <end position="1021"/>
    </location>
</feature>
<feature type="compositionally biased region" description="Low complexity" evidence="1">
    <location>
        <begin position="81"/>
        <end position="91"/>
    </location>
</feature>
<organism evidence="3 4">
    <name type="scientific">Plutella xylostella</name>
    <name type="common">Diamondback moth</name>
    <name type="synonym">Plutella maculipennis</name>
    <dbReference type="NCBI Taxonomy" id="51655"/>
    <lineage>
        <taxon>Eukaryota</taxon>
        <taxon>Metazoa</taxon>
        <taxon>Ecdysozoa</taxon>
        <taxon>Arthropoda</taxon>
        <taxon>Hexapoda</taxon>
        <taxon>Insecta</taxon>
        <taxon>Pterygota</taxon>
        <taxon>Neoptera</taxon>
        <taxon>Endopterygota</taxon>
        <taxon>Lepidoptera</taxon>
        <taxon>Glossata</taxon>
        <taxon>Ditrysia</taxon>
        <taxon>Yponomeutoidea</taxon>
        <taxon>Plutellidae</taxon>
        <taxon>Plutella</taxon>
    </lineage>
</organism>
<feature type="compositionally biased region" description="Basic and acidic residues" evidence="1">
    <location>
        <begin position="395"/>
        <end position="434"/>
    </location>
</feature>
<feature type="domain" description="DUF4780" evidence="2">
    <location>
        <begin position="1318"/>
        <end position="1490"/>
    </location>
</feature>
<feature type="compositionally biased region" description="Basic and acidic residues" evidence="1">
    <location>
        <begin position="1524"/>
        <end position="1576"/>
    </location>
</feature>
<evidence type="ECO:0000313" key="4">
    <source>
        <dbReference type="Proteomes" id="UP000653454"/>
    </source>
</evidence>
<dbReference type="Pfam" id="PF16012">
    <property type="entry name" value="DUF4780"/>
    <property type="match status" value="2"/>
</dbReference>
<feature type="compositionally biased region" description="Basic and acidic residues" evidence="1">
    <location>
        <begin position="1598"/>
        <end position="1609"/>
    </location>
</feature>
<feature type="compositionally biased region" description="Basic and acidic residues" evidence="1">
    <location>
        <begin position="515"/>
        <end position="525"/>
    </location>
</feature>
<feature type="compositionally biased region" description="Basic and acidic residues" evidence="1">
    <location>
        <begin position="575"/>
        <end position="605"/>
    </location>
</feature>
<feature type="compositionally biased region" description="Low complexity" evidence="1">
    <location>
        <begin position="204"/>
        <end position="213"/>
    </location>
</feature>
<name>A0A8S4EK82_PLUXY</name>
<dbReference type="InterPro" id="IPR031961">
    <property type="entry name" value="DUF4780"/>
</dbReference>
<protein>
    <submittedName>
        <fullName evidence="3">(diamondback moth) hypothetical protein</fullName>
    </submittedName>
</protein>
<feature type="compositionally biased region" description="Polar residues" evidence="1">
    <location>
        <begin position="92"/>
        <end position="112"/>
    </location>
</feature>
<accession>A0A8S4EK82</accession>
<feature type="region of interest" description="Disordered" evidence="1">
    <location>
        <begin position="234"/>
        <end position="809"/>
    </location>
</feature>
<feature type="compositionally biased region" description="Basic and acidic residues" evidence="1">
    <location>
        <begin position="333"/>
        <end position="385"/>
    </location>
</feature>
<dbReference type="EMBL" id="CAJHNJ030000018">
    <property type="protein sequence ID" value="CAG9116191.1"/>
    <property type="molecule type" value="Genomic_DNA"/>
</dbReference>
<sequence length="1609" mass="184950">MMLTIHGLPAHVKYKDLKQLIRDHCNIDDLILDNLINDDEPNMKKVRVGVANDDEGNALMRSLDHYRLEGHVLRVVPVGKPPQQKQQPQQQNFNQYGNPTPAYNNAPSQNYGGHSAAPAQTYGGPHEPPMQSYGAQPAPAPWSQEPQWTPDPVPAQGSYGYQGQSMGYGQQQQQTQPAPQPHPREAYAGAPVQPTPAYGQYQANVNPQQNNPNTHGAPSRSHVLRNIEIMNTPIEQSRPYVSPAEKPITIAKDTFQGPSSYRGPEPPQYARDPPKPQPWANAQAPYQKPADNYSKPAPYENKPYQDDKPSEVKGGILRVPEGFRPNEKPFFSAKDRLMDIMGRGPEKRDFRDARDEFNKMDDRRPMENKRDFEPEPKRQEFKLGIRNDLFNPDLGVKKDEFVRKETFGGDGRGDGFGRRDEMQRDMGRDNDGGRRMSPGRRISPPRRMSPRRVSPRQPSPGRRMSPSRRPISPSRRVSPGRRISPGRKMSPGRRLSPGRKVSPRRSPQRYSPSRLYEKPEFEPRPAVKQVRPAYEPGPAPSQYSGGYRGSITENVQYPVPKRSSPWVEGNGNSYKKPEDDRREFTRPFDRPGEKRSRSPVHRDRSPIGFRAKRHSPSPRSPRRSWAQEKRNSPDMLDAPPPPAWHGKSDTFNRPKVPERFEKEEKRPAVWERRPDKPDHHSSRFDDYRKDGPSRSDHRKEDTSDVWKSRDVPKYRPEDDLKRREELRSKDFDREPFRRRDDKEDRDSFFKRTVDRKDFDPKDRNDDRRPDDYRKEDFRKPDFKDARRQNSPPRFQDRRVPSLAKEQRDRAAEKIADRICSKHKVSDSRVYEELKVTLSMKVFSNFGSRTVATNDIVEWFIQRYNEAEQSEMLADVVESLPKGRQLKRPGEAASAQPVAKAQKTDAAALKTQKELVKEKFKMAIDQIRRRIVKDQGINPSGENFKRILEELNMVLLKILLNFGQKFGPSCDVHKKYSLAYTKTDEKKMMDDVFQKIGIERKSAEMPENSQKITRPSPSNVTNAGAPVEPQTSRWDIAAPPGLVSGFPVAPQVMPGNVMLPQTLPIQGLNPAGYLGGAMMELQQNQQQAAEILMNADEDSFNLYLCKDDFDIITCKEAEALKNFLVSQIFESNANLGWAPAFTLKGLQSLHRYEVATADEQSRNWLMHLDFSSLKAFNILVYTKEELWYERAAVWLPGHSKFRKLEPLEKLEMQNRNIEGINISKWKLVKKLVNHMGTRIYVDMPPSSARVLEKSKMMLSYELQKVNVFLKAIAVDKDAFDQGLKGVSISEAEVKNAHTAIPMPVLSYDPKMVKMCLKGNKMISPEQAKGIKESVIFKLFSYLKDPQAKLRTDFLKYGFCNPGYFVILPENDESRKWLVRLTDIGKLNKHEIMVMGDDVSSCKYFKMKLLFNWALPRDIHATDYKSNILNALKASNRGIKGLDFHKWQYGSIFSIGRMKERSQLNVDVDLDSVLALKNISFTLDYRDKTVKVEHNYWDLDALIEKYKSESKDSYDVANMELESDSDGEKGRHDNRRRVSERDRDADSDGERGRHDDRRRGSERDRDGDRGRRMSDRDRHGNRRRRRSHNSGSSSDGVQITDDKDSEVIVLE</sequence>
<feature type="compositionally biased region" description="Basic residues" evidence="1">
    <location>
        <begin position="1577"/>
        <end position="1586"/>
    </location>
</feature>
<feature type="domain" description="DUF4780" evidence="2">
    <location>
        <begin position="1154"/>
        <end position="1266"/>
    </location>
</feature>
<keyword evidence="4" id="KW-1185">Reference proteome</keyword>
<feature type="compositionally biased region" description="Low complexity" evidence="1">
    <location>
        <begin position="455"/>
        <end position="487"/>
    </location>
</feature>
<feature type="compositionally biased region" description="Basic and acidic residues" evidence="1">
    <location>
        <begin position="794"/>
        <end position="809"/>
    </location>
</feature>
<feature type="compositionally biased region" description="Low complexity" evidence="1">
    <location>
        <begin position="154"/>
        <end position="177"/>
    </location>
</feature>
<feature type="region of interest" description="Disordered" evidence="1">
    <location>
        <begin position="1518"/>
        <end position="1609"/>
    </location>
</feature>
<dbReference type="Proteomes" id="UP000653454">
    <property type="component" value="Unassembled WGS sequence"/>
</dbReference>